<evidence type="ECO:0000259" key="7">
    <source>
        <dbReference type="PROSITE" id="PS51371"/>
    </source>
</evidence>
<dbReference type="CDD" id="cd05401">
    <property type="entry name" value="NT_GlnE_GlnD_like"/>
    <property type="match status" value="1"/>
</dbReference>
<dbReference type="Proteomes" id="UP000092839">
    <property type="component" value="Chromosome"/>
</dbReference>
<dbReference type="SMART" id="SM00479">
    <property type="entry name" value="EXOIII"/>
    <property type="match status" value="1"/>
</dbReference>
<evidence type="ECO:0000256" key="4">
    <source>
        <dbReference type="ARBA" id="ARBA00025483"/>
    </source>
</evidence>
<dbReference type="CDD" id="cd06127">
    <property type="entry name" value="DEDDh"/>
    <property type="match status" value="1"/>
</dbReference>
<dbReference type="SUPFAM" id="SSF54631">
    <property type="entry name" value="CBS-domain pair"/>
    <property type="match status" value="1"/>
</dbReference>
<dbReference type="Pfam" id="PF00929">
    <property type="entry name" value="RNase_T"/>
    <property type="match status" value="1"/>
</dbReference>
<dbReference type="Pfam" id="PF10335">
    <property type="entry name" value="DUF294_C"/>
    <property type="match status" value="1"/>
</dbReference>
<dbReference type="PANTHER" id="PTHR30231:SF4">
    <property type="entry name" value="PROTEIN NEN2"/>
    <property type="match status" value="1"/>
</dbReference>
<dbReference type="InterPro" id="IPR000644">
    <property type="entry name" value="CBS_dom"/>
</dbReference>
<dbReference type="InterPro" id="IPR018821">
    <property type="entry name" value="DUF294_put_nucleoTrafse_sb-bd"/>
</dbReference>
<dbReference type="GO" id="GO:0008408">
    <property type="term" value="F:3'-5' exonuclease activity"/>
    <property type="evidence" value="ECO:0007669"/>
    <property type="project" value="TreeGrafter"/>
</dbReference>
<dbReference type="PROSITE" id="PS51371">
    <property type="entry name" value="CBS"/>
    <property type="match status" value="2"/>
</dbReference>
<dbReference type="InterPro" id="IPR013520">
    <property type="entry name" value="Ribonucl_H"/>
</dbReference>
<keyword evidence="2" id="KW-0378">Hydrolase</keyword>
<accession>A0A1B1U9A5</accession>
<dbReference type="Gene3D" id="3.30.420.10">
    <property type="entry name" value="Ribonuclease H-like superfamily/Ribonuclease H"/>
    <property type="match status" value="1"/>
</dbReference>
<keyword evidence="6" id="KW-0129">CBS domain</keyword>
<comment type="subunit">
    <text evidence="5">DNA polymerase III contains a core (composed of alpha, epsilon and theta chains) that associates with a tau subunit. This core dimerizes to form the POLIII' complex. PolIII' associates with the gamma complex (composed of gamma, delta, delta', psi and chi chains) and with the beta chain to form the complete DNA polymerase III complex.</text>
</comment>
<dbReference type="Pfam" id="PF03445">
    <property type="entry name" value="DUF294"/>
    <property type="match status" value="1"/>
</dbReference>
<evidence type="ECO:0000256" key="2">
    <source>
        <dbReference type="ARBA" id="ARBA00022801"/>
    </source>
</evidence>
<dbReference type="RefSeq" id="WP_065726611.1">
    <property type="nucleotide sequence ID" value="NZ_CP016428.1"/>
</dbReference>
<dbReference type="GO" id="GO:0003676">
    <property type="term" value="F:nucleic acid binding"/>
    <property type="evidence" value="ECO:0007669"/>
    <property type="project" value="InterPro"/>
</dbReference>
<dbReference type="AlphaFoldDB" id="A0A1B1U9A5"/>
<dbReference type="KEGG" id="bic:LMTR13_03025"/>
<organism evidence="8 9">
    <name type="scientific">Bradyrhizobium icense</name>
    <dbReference type="NCBI Taxonomy" id="1274631"/>
    <lineage>
        <taxon>Bacteria</taxon>
        <taxon>Pseudomonadati</taxon>
        <taxon>Pseudomonadota</taxon>
        <taxon>Alphaproteobacteria</taxon>
        <taxon>Hyphomicrobiales</taxon>
        <taxon>Nitrobacteraceae</taxon>
        <taxon>Bradyrhizobium</taxon>
    </lineage>
</organism>
<dbReference type="InterPro" id="IPR005105">
    <property type="entry name" value="GlnD_Uridyltrans_N"/>
</dbReference>
<evidence type="ECO:0000313" key="9">
    <source>
        <dbReference type="Proteomes" id="UP000092839"/>
    </source>
</evidence>
<dbReference type="Pfam" id="PF00571">
    <property type="entry name" value="CBS"/>
    <property type="match status" value="2"/>
</dbReference>
<dbReference type="SMART" id="SM00116">
    <property type="entry name" value="CBS"/>
    <property type="match status" value="2"/>
</dbReference>
<gene>
    <name evidence="8" type="ORF">LMTR13_03025</name>
</gene>
<proteinExistence type="predicted"/>
<keyword evidence="3" id="KW-0269">Exonuclease</keyword>
<feature type="domain" description="CBS" evidence="7">
    <location>
        <begin position="315"/>
        <end position="372"/>
    </location>
</feature>
<keyword evidence="9" id="KW-1185">Reference proteome</keyword>
<dbReference type="Gene3D" id="3.10.580.10">
    <property type="entry name" value="CBS-domain"/>
    <property type="match status" value="1"/>
</dbReference>
<comment type="function">
    <text evidence="4">DNA polymerase III is a complex, multichain enzyme responsible for most of the replicative synthesis in bacteria. The epsilon subunit contain the editing function and is a proofreading 3'-5' exonuclease.</text>
</comment>
<keyword evidence="1" id="KW-0540">Nuclease</keyword>
<dbReference type="GO" id="GO:0008773">
    <property type="term" value="F:[protein-PII] uridylyltransferase activity"/>
    <property type="evidence" value="ECO:0007669"/>
    <property type="project" value="InterPro"/>
</dbReference>
<dbReference type="InterPro" id="IPR012337">
    <property type="entry name" value="RNaseH-like_sf"/>
</dbReference>
<dbReference type="GO" id="GO:0005829">
    <property type="term" value="C:cytosol"/>
    <property type="evidence" value="ECO:0007669"/>
    <property type="project" value="TreeGrafter"/>
</dbReference>
<evidence type="ECO:0000256" key="3">
    <source>
        <dbReference type="ARBA" id="ARBA00022839"/>
    </source>
</evidence>
<dbReference type="EMBL" id="CP016428">
    <property type="protein sequence ID" value="ANV99300.1"/>
    <property type="molecule type" value="Genomic_DNA"/>
</dbReference>
<evidence type="ECO:0000313" key="8">
    <source>
        <dbReference type="EMBL" id="ANV99300.1"/>
    </source>
</evidence>
<dbReference type="FunFam" id="3.30.420.10:FF:000045">
    <property type="entry name" value="3'-5' exonuclease DinG"/>
    <property type="match status" value="1"/>
</dbReference>
<evidence type="ECO:0000256" key="1">
    <source>
        <dbReference type="ARBA" id="ARBA00022722"/>
    </source>
</evidence>
<name>A0A1B1U9A5_9BRAD</name>
<feature type="domain" description="CBS" evidence="7">
    <location>
        <begin position="243"/>
        <end position="307"/>
    </location>
</feature>
<evidence type="ECO:0000256" key="6">
    <source>
        <dbReference type="PROSITE-ProRule" id="PRU00703"/>
    </source>
</evidence>
<dbReference type="OrthoDB" id="9808528at2"/>
<reference evidence="8 9" key="1">
    <citation type="submission" date="2016-07" db="EMBL/GenBank/DDBJ databases">
        <title>Complete genome sequence of Bradyrhizobium icense LMTR 13T, a potential inoculant strain isolated from lima bean (Phaseolus lunatus) in Peru.</title>
        <authorList>
            <person name="Ormeno-Orrillo E."/>
            <person name="Duran D."/>
            <person name="Rogel M.A."/>
            <person name="Rey L."/>
            <person name="Imperial J."/>
            <person name="Ruiz-Argueso T."/>
            <person name="Martinez-Romero E."/>
        </authorList>
    </citation>
    <scope>NUCLEOTIDE SEQUENCE [LARGE SCALE GENOMIC DNA]</scope>
    <source>
        <strain evidence="8 9">LMTR 13</strain>
    </source>
</reference>
<dbReference type="GO" id="GO:0006259">
    <property type="term" value="P:DNA metabolic process"/>
    <property type="evidence" value="ECO:0007669"/>
    <property type="project" value="UniProtKB-ARBA"/>
</dbReference>
<sequence>MDRTAGGAPLLSLDAVVIDVETTGLDPRKARVIELAGVRLTAGKPDADGSFRQLLRPVGESIPVETTRIHGIDDAMVAGSPRFAEVWPRFDAFLGRAVVVGHMIGFDLAMLKRECELAGLPWSRPRTLDTRLLAEIAAPDLAGYELEKLAAWLGIDMVDRHSALGDALTTARIFPALVPKLREHGIRTVAEAERACRAFTAVLDDQVRSGWIEAVDGTARIDAERTLKRFDSYVFRHRVGDIMRAPAIFVPSAATVGEALARMTDEKISAVYVHGLQPGMDVRAVDAGIVTERDVLRAVARFGAPALQRPVAEIMSTPLAAVPADAFVYRAIARMNRLKTRHLGVVDEAGHVAGALSTRDLLRLRAGDAISLGEAIDDAGDAHALSAAWAQLPRVAQMLLAEGLSGRDIAEIISRELGALSLQAAVIAERIMRVSGRGEPPCPYALLVLGSAGRGESLLAMDQDNALIFTQGDPDGEEDRWFAEFGTHVADILHEAGVPYCKGGVMAKNALWRGSVATWRERIDQWIMRSKPADLLSVDIFFDLRAVHGDGSLAVSVRQAAFAAAEGQVAFIKLLVENVSVPASLKFFGGIRTVAGRIDLKAAGLFGLVAWVRAVAIRYHVMERSTSARLAGVKARVQASESDLDALGEAQGTFLDLILSQQVEDIASGIPPSNAVAVKRLSSRDLDRLRTALAAVSTIDELGRDLLFRD</sequence>
<dbReference type="SUPFAM" id="SSF53098">
    <property type="entry name" value="Ribonuclease H-like"/>
    <property type="match status" value="1"/>
</dbReference>
<protein>
    <recommendedName>
        <fullName evidence="7">CBS domain-containing protein</fullName>
    </recommendedName>
</protein>
<evidence type="ECO:0000256" key="5">
    <source>
        <dbReference type="ARBA" id="ARBA00026073"/>
    </source>
</evidence>
<dbReference type="InterPro" id="IPR046342">
    <property type="entry name" value="CBS_dom_sf"/>
</dbReference>
<dbReference type="PANTHER" id="PTHR30231">
    <property type="entry name" value="DNA POLYMERASE III SUBUNIT EPSILON"/>
    <property type="match status" value="1"/>
</dbReference>
<dbReference type="InterPro" id="IPR036397">
    <property type="entry name" value="RNaseH_sf"/>
</dbReference>
<dbReference type="STRING" id="1274631.LMTR13_03025"/>